<dbReference type="GO" id="GO:0016887">
    <property type="term" value="F:ATP hydrolysis activity"/>
    <property type="evidence" value="ECO:0007669"/>
    <property type="project" value="InterPro"/>
</dbReference>
<dbReference type="EMBL" id="SMOD01000007">
    <property type="protein sequence ID" value="TDG08409.1"/>
    <property type="molecule type" value="Genomic_DNA"/>
</dbReference>
<feature type="domain" description="ABC transporter" evidence="10">
    <location>
        <begin position="54"/>
        <end position="303"/>
    </location>
</feature>
<comment type="similarity">
    <text evidence="2">Belongs to the ABC transporter superfamily.</text>
</comment>
<dbReference type="OrthoDB" id="9802772at2"/>
<dbReference type="Pfam" id="PF00005">
    <property type="entry name" value="ABC_tran"/>
    <property type="match status" value="2"/>
</dbReference>
<dbReference type="InterPro" id="IPR003593">
    <property type="entry name" value="AAA+_ATPase"/>
</dbReference>
<accession>A0A4R5LGN7</accession>
<evidence type="ECO:0000256" key="6">
    <source>
        <dbReference type="ARBA" id="ARBA00022741"/>
    </source>
</evidence>
<proteinExistence type="inferred from homology"/>
<dbReference type="Proteomes" id="UP000295606">
    <property type="component" value="Unassembled WGS sequence"/>
</dbReference>
<keyword evidence="8" id="KW-0472">Membrane</keyword>
<dbReference type="SMART" id="SM00382">
    <property type="entry name" value="AAA"/>
    <property type="match status" value="2"/>
</dbReference>
<keyword evidence="6" id="KW-0547">Nucleotide-binding</keyword>
<evidence type="ECO:0000256" key="4">
    <source>
        <dbReference type="ARBA" id="ARBA00022475"/>
    </source>
</evidence>
<evidence type="ECO:0000256" key="9">
    <source>
        <dbReference type="SAM" id="MobiDB-lite"/>
    </source>
</evidence>
<sequence length="729" mass="77459">MVVRGVRRARHRLAGGGREPDRRQPARGAPIVNRPASSRPALATFSAPRDDDALALVGLTVAYRVRGRDRDVLTDVSLRIRRGEAYGLVGESGCGKSTVALAALRYLPRNGRVKAGRIAIAGDDVLALDADGLRTLRANAVSMVYQDPASALNPTLTIARQLNEAFEAAGADASVARSRSHAMLERVRIADPGRVLASYPHQLSGGMQQRVVIAMALASNPTLLILDEPTTGLDATVEAEVLDLIAKLRAELGMAVLLISHDLAVIGRMCERVGVLYAGRLVEEGATRDVFERARHPYTVGLLRCLPAQGRNKHAGALDTIPGELPAPGASAPGCIYAPRCRLADARCRVEAPPPHRMSSPHGEQMSRCHYHERAMELPFGNLIGGGDGSQTSSDGPSNGEAEPRVVLRALDVSRTFGHGAQAVRALDGVSIELHAGETLGVVGESGSGKTTLARMLLGLHAPDAGGAVELDGKRLHAHVARRRADERAALRVVFQHPDASLNRALPVKRLIERALSRPHDDTPAAHQASDESRIAGLLEAVRVPARYLVARARQLSGGLKQRVAIAQAFAGEPRIVICDEPTSALDVSVQAAILNLLARLQRERGVSYLFISHDLDVVRYLADRIVVLYAGRVVESGPAGAVFDGPWHPYTETLLAARALGAATTNDANAAGRGCIFSAHCPRKLGAICDEAPPPLTDAGGGHRILCHIPVDELRVQQSATTATQAAT</sequence>
<dbReference type="NCBIfam" id="TIGR01727">
    <property type="entry name" value="oligo_HPY"/>
    <property type="match status" value="1"/>
</dbReference>
<evidence type="ECO:0000256" key="2">
    <source>
        <dbReference type="ARBA" id="ARBA00005417"/>
    </source>
</evidence>
<dbReference type="InterPro" id="IPR013563">
    <property type="entry name" value="Oligopep_ABC_C"/>
</dbReference>
<dbReference type="InterPro" id="IPR017871">
    <property type="entry name" value="ABC_transporter-like_CS"/>
</dbReference>
<feature type="region of interest" description="Disordered" evidence="9">
    <location>
        <begin position="381"/>
        <end position="402"/>
    </location>
</feature>
<keyword evidence="7 11" id="KW-0067">ATP-binding</keyword>
<dbReference type="PANTHER" id="PTHR43297:SF2">
    <property type="entry name" value="DIPEPTIDE TRANSPORT ATP-BINDING PROTEIN DPPD"/>
    <property type="match status" value="1"/>
</dbReference>
<organism evidence="11 12">
    <name type="scientific">Paraburkholderia guartelaensis</name>
    <dbReference type="NCBI Taxonomy" id="2546446"/>
    <lineage>
        <taxon>Bacteria</taxon>
        <taxon>Pseudomonadati</taxon>
        <taxon>Pseudomonadota</taxon>
        <taxon>Betaproteobacteria</taxon>
        <taxon>Burkholderiales</taxon>
        <taxon>Burkholderiaceae</taxon>
        <taxon>Paraburkholderia</taxon>
    </lineage>
</organism>
<keyword evidence="3" id="KW-0813">Transport</keyword>
<evidence type="ECO:0000259" key="10">
    <source>
        <dbReference type="PROSITE" id="PS50893"/>
    </source>
</evidence>
<evidence type="ECO:0000256" key="1">
    <source>
        <dbReference type="ARBA" id="ARBA00004417"/>
    </source>
</evidence>
<evidence type="ECO:0000256" key="7">
    <source>
        <dbReference type="ARBA" id="ARBA00022840"/>
    </source>
</evidence>
<dbReference type="InterPro" id="IPR003439">
    <property type="entry name" value="ABC_transporter-like_ATP-bd"/>
</dbReference>
<dbReference type="Pfam" id="PF08352">
    <property type="entry name" value="oligo_HPY"/>
    <property type="match status" value="2"/>
</dbReference>
<dbReference type="CDD" id="cd03257">
    <property type="entry name" value="ABC_NikE_OppD_transporters"/>
    <property type="match status" value="2"/>
</dbReference>
<dbReference type="PANTHER" id="PTHR43297">
    <property type="entry name" value="OLIGOPEPTIDE TRANSPORT ATP-BINDING PROTEIN APPD"/>
    <property type="match status" value="1"/>
</dbReference>
<evidence type="ECO:0000256" key="5">
    <source>
        <dbReference type="ARBA" id="ARBA00022519"/>
    </source>
</evidence>
<dbReference type="GO" id="GO:0005886">
    <property type="term" value="C:plasma membrane"/>
    <property type="evidence" value="ECO:0007669"/>
    <property type="project" value="UniProtKB-SubCell"/>
</dbReference>
<dbReference type="InterPro" id="IPR050388">
    <property type="entry name" value="ABC_Ni/Peptide_Import"/>
</dbReference>
<evidence type="ECO:0000313" key="12">
    <source>
        <dbReference type="Proteomes" id="UP000295606"/>
    </source>
</evidence>
<feature type="domain" description="ABC transporter" evidence="10">
    <location>
        <begin position="408"/>
        <end position="656"/>
    </location>
</feature>
<comment type="subcellular location">
    <subcellularLocation>
        <location evidence="1">Cell inner membrane</location>
        <topology evidence="1">Peripheral membrane protein</topology>
    </subcellularLocation>
</comment>
<evidence type="ECO:0000256" key="8">
    <source>
        <dbReference type="ARBA" id="ARBA00023136"/>
    </source>
</evidence>
<dbReference type="NCBIfam" id="NF008453">
    <property type="entry name" value="PRK11308.1"/>
    <property type="match status" value="2"/>
</dbReference>
<dbReference type="PROSITE" id="PS00211">
    <property type="entry name" value="ABC_TRANSPORTER_1"/>
    <property type="match status" value="1"/>
</dbReference>
<keyword evidence="5" id="KW-0997">Cell inner membrane</keyword>
<feature type="region of interest" description="Disordered" evidence="9">
    <location>
        <begin position="1"/>
        <end position="37"/>
    </location>
</feature>
<dbReference type="InterPro" id="IPR027417">
    <property type="entry name" value="P-loop_NTPase"/>
</dbReference>
<keyword evidence="4" id="KW-1003">Cell membrane</keyword>
<evidence type="ECO:0000313" key="11">
    <source>
        <dbReference type="EMBL" id="TDG08409.1"/>
    </source>
</evidence>
<dbReference type="Gene3D" id="3.40.50.300">
    <property type="entry name" value="P-loop containing nucleotide triphosphate hydrolases"/>
    <property type="match status" value="2"/>
</dbReference>
<dbReference type="PROSITE" id="PS50893">
    <property type="entry name" value="ABC_TRANSPORTER_2"/>
    <property type="match status" value="2"/>
</dbReference>
<dbReference type="GO" id="GO:0005524">
    <property type="term" value="F:ATP binding"/>
    <property type="evidence" value="ECO:0007669"/>
    <property type="project" value="UniProtKB-KW"/>
</dbReference>
<name>A0A4R5LGN7_9BURK</name>
<dbReference type="FunFam" id="3.40.50.300:FF:000016">
    <property type="entry name" value="Oligopeptide ABC transporter ATP-binding component"/>
    <property type="match status" value="1"/>
</dbReference>
<evidence type="ECO:0000256" key="3">
    <source>
        <dbReference type="ARBA" id="ARBA00022448"/>
    </source>
</evidence>
<dbReference type="GO" id="GO:0055085">
    <property type="term" value="P:transmembrane transport"/>
    <property type="evidence" value="ECO:0007669"/>
    <property type="project" value="UniProtKB-ARBA"/>
</dbReference>
<protein>
    <submittedName>
        <fullName evidence="11">ABC transporter ATP-binding protein</fullName>
    </submittedName>
</protein>
<reference evidence="11 12" key="1">
    <citation type="submission" date="2019-03" db="EMBL/GenBank/DDBJ databases">
        <title>Paraburkholderia sp. isolated from native Mimosa gymnas in Guartela State Park, Brazil.</title>
        <authorList>
            <person name="Paulitsch F."/>
            <person name="Hungria M."/>
            <person name="Delamuta J.R.M."/>
            <person name="Ribeiro R.A."/>
            <person name="Dall'Agnol R."/>
            <person name="Silva J.S.B."/>
        </authorList>
    </citation>
    <scope>NUCLEOTIDE SEQUENCE [LARGE SCALE GENOMIC DNA]</scope>
    <source>
        <strain evidence="11 12">CNPSo 3008</strain>
    </source>
</reference>
<gene>
    <name evidence="11" type="ORF">E1N52_10810</name>
</gene>
<dbReference type="SUPFAM" id="SSF52540">
    <property type="entry name" value="P-loop containing nucleoside triphosphate hydrolases"/>
    <property type="match status" value="2"/>
</dbReference>
<dbReference type="AlphaFoldDB" id="A0A4R5LGN7"/>
<comment type="caution">
    <text evidence="11">The sequence shown here is derived from an EMBL/GenBank/DDBJ whole genome shotgun (WGS) entry which is preliminary data.</text>
</comment>
<feature type="compositionally biased region" description="Basic residues" evidence="9">
    <location>
        <begin position="1"/>
        <end position="13"/>
    </location>
</feature>
<dbReference type="GO" id="GO:0015833">
    <property type="term" value="P:peptide transport"/>
    <property type="evidence" value="ECO:0007669"/>
    <property type="project" value="InterPro"/>
</dbReference>